<dbReference type="OrthoDB" id="694614at2759"/>
<accession>A0A3L6TBQ8</accession>
<feature type="domain" description="DUF7597" evidence="1">
    <location>
        <begin position="6"/>
        <end position="127"/>
    </location>
</feature>
<dbReference type="Pfam" id="PF24530">
    <property type="entry name" value="DUF7597"/>
    <property type="match status" value="1"/>
</dbReference>
<reference evidence="3" key="1">
    <citation type="journal article" date="2019" name="Nat. Commun.">
        <title>The genome of broomcorn millet.</title>
        <authorList>
            <person name="Zou C."/>
            <person name="Miki D."/>
            <person name="Li D."/>
            <person name="Tang Q."/>
            <person name="Xiao L."/>
            <person name="Rajput S."/>
            <person name="Deng P."/>
            <person name="Jia W."/>
            <person name="Huang R."/>
            <person name="Zhang M."/>
            <person name="Sun Y."/>
            <person name="Hu J."/>
            <person name="Fu X."/>
            <person name="Schnable P.S."/>
            <person name="Li F."/>
            <person name="Zhang H."/>
            <person name="Feng B."/>
            <person name="Zhu X."/>
            <person name="Liu R."/>
            <person name="Schnable J.C."/>
            <person name="Zhu J.-K."/>
            <person name="Zhang H."/>
        </authorList>
    </citation>
    <scope>NUCLEOTIDE SEQUENCE [LARGE SCALE GENOMIC DNA]</scope>
</reference>
<dbReference type="EMBL" id="PQIB02000002">
    <property type="protein sequence ID" value="RLN35671.1"/>
    <property type="molecule type" value="Genomic_DNA"/>
</dbReference>
<name>A0A3L6TBQ8_PANMI</name>
<dbReference type="Proteomes" id="UP000275267">
    <property type="component" value="Unassembled WGS sequence"/>
</dbReference>
<gene>
    <name evidence="2" type="ORF">C2845_PM03G28780</name>
</gene>
<evidence type="ECO:0000259" key="1">
    <source>
        <dbReference type="Pfam" id="PF24530"/>
    </source>
</evidence>
<organism evidence="2 3">
    <name type="scientific">Panicum miliaceum</name>
    <name type="common">Proso millet</name>
    <name type="synonym">Broomcorn millet</name>
    <dbReference type="NCBI Taxonomy" id="4540"/>
    <lineage>
        <taxon>Eukaryota</taxon>
        <taxon>Viridiplantae</taxon>
        <taxon>Streptophyta</taxon>
        <taxon>Embryophyta</taxon>
        <taxon>Tracheophyta</taxon>
        <taxon>Spermatophyta</taxon>
        <taxon>Magnoliopsida</taxon>
        <taxon>Liliopsida</taxon>
        <taxon>Poales</taxon>
        <taxon>Poaceae</taxon>
        <taxon>PACMAD clade</taxon>
        <taxon>Panicoideae</taxon>
        <taxon>Panicodae</taxon>
        <taxon>Paniceae</taxon>
        <taxon>Panicinae</taxon>
        <taxon>Panicum</taxon>
        <taxon>Panicum sect. Panicum</taxon>
    </lineage>
</organism>
<dbReference type="PANTHER" id="PTHR33075">
    <property type="entry name" value="OS02G0499800 PROTEIN"/>
    <property type="match status" value="1"/>
</dbReference>
<sequence>MANFPCNPMLYVPMGQHVEQGWLRPARCRVALGGEPPRRHEQYAIISLLPEPLQAQVPDLIRDVTEAIEDDFLVRVVSAFPSPLGLGLFQLESPVQRQVLLDASPIPFAHGHLTVQKHDEARNLRVCNCLRQCWVMFLAFPLDYQTLEFIKASVAPFGRLLHWYEGPNKSRVFSQCLVLSPERVPRSIVISQGSVLGGNGRSWSVPVFILGGHFPDAFPADEDPVPADGNPHPVHGQVQQGNINIEQHWHHDFVGAANAVQGDAGINNAQADVAAEDLAVPNDQLAGEGQNDGWPEWPDWMQEDGVADNMDMDNNVQDELQEQLQESISFDQSGSTAEYLRATGPDIALSIEDVLQGRYAPTSPPVEPAAADLKVQSLPCVAF</sequence>
<evidence type="ECO:0000313" key="3">
    <source>
        <dbReference type="Proteomes" id="UP000275267"/>
    </source>
</evidence>
<dbReference type="PANTHER" id="PTHR33075:SF7">
    <property type="entry name" value="OS02G0303350 PROTEIN"/>
    <property type="match status" value="1"/>
</dbReference>
<protein>
    <recommendedName>
        <fullName evidence="1">DUF7597 domain-containing protein</fullName>
    </recommendedName>
</protein>
<proteinExistence type="predicted"/>
<keyword evidence="3" id="KW-1185">Reference proteome</keyword>
<evidence type="ECO:0000313" key="2">
    <source>
        <dbReference type="EMBL" id="RLN35671.1"/>
    </source>
</evidence>
<dbReference type="AlphaFoldDB" id="A0A3L6TBQ8"/>
<dbReference type="InterPro" id="IPR056018">
    <property type="entry name" value="DUF7597"/>
</dbReference>
<comment type="caution">
    <text evidence="2">The sequence shown here is derived from an EMBL/GenBank/DDBJ whole genome shotgun (WGS) entry which is preliminary data.</text>
</comment>